<dbReference type="PANTHER" id="PTHR11439:SF470">
    <property type="entry name" value="CYSTEINE-RICH RLK (RECEPTOR-LIKE PROTEIN KINASE) 8"/>
    <property type="match status" value="1"/>
</dbReference>
<dbReference type="Pfam" id="PF13947">
    <property type="entry name" value="GUB_WAK_bind"/>
    <property type="match status" value="1"/>
</dbReference>
<gene>
    <name evidence="4" type="ORF">D0Y65_024546</name>
</gene>
<organism evidence="4 5">
    <name type="scientific">Glycine soja</name>
    <name type="common">Wild soybean</name>
    <dbReference type="NCBI Taxonomy" id="3848"/>
    <lineage>
        <taxon>Eukaryota</taxon>
        <taxon>Viridiplantae</taxon>
        <taxon>Streptophyta</taxon>
        <taxon>Embryophyta</taxon>
        <taxon>Tracheophyta</taxon>
        <taxon>Spermatophyta</taxon>
        <taxon>Magnoliopsida</taxon>
        <taxon>eudicotyledons</taxon>
        <taxon>Gunneridae</taxon>
        <taxon>Pentapetalae</taxon>
        <taxon>rosids</taxon>
        <taxon>fabids</taxon>
        <taxon>Fabales</taxon>
        <taxon>Fabaceae</taxon>
        <taxon>Papilionoideae</taxon>
        <taxon>50 kb inversion clade</taxon>
        <taxon>NPAAA clade</taxon>
        <taxon>indigoferoid/millettioid clade</taxon>
        <taxon>Phaseoleae</taxon>
        <taxon>Glycine</taxon>
        <taxon>Glycine subgen. Soja</taxon>
    </lineage>
</organism>
<accession>A0A445J2J5</accession>
<protein>
    <submittedName>
        <fullName evidence="4">Retrovirus-related Pol polyprotein from transposon RE1</fullName>
    </submittedName>
</protein>
<reference evidence="4 5" key="1">
    <citation type="submission" date="2018-09" db="EMBL/GenBank/DDBJ databases">
        <title>A high-quality reference genome of wild soybean provides a powerful tool to mine soybean genomes.</title>
        <authorList>
            <person name="Xie M."/>
            <person name="Chung C.Y.L."/>
            <person name="Li M.-W."/>
            <person name="Wong F.-L."/>
            <person name="Chan T.-F."/>
            <person name="Lam H.-M."/>
        </authorList>
    </citation>
    <scope>NUCLEOTIDE SEQUENCE [LARGE SCALE GENOMIC DNA]</scope>
    <source>
        <strain evidence="5">cv. W05</strain>
        <tissue evidence="4">Hypocotyl of etiolated seedlings</tissue>
    </source>
</reference>
<evidence type="ECO:0000313" key="5">
    <source>
        <dbReference type="Proteomes" id="UP000289340"/>
    </source>
</evidence>
<name>A0A445J2J5_GLYSO</name>
<evidence type="ECO:0000259" key="3">
    <source>
        <dbReference type="Pfam" id="PF13947"/>
    </source>
</evidence>
<dbReference type="GO" id="GO:0030247">
    <property type="term" value="F:polysaccharide binding"/>
    <property type="evidence" value="ECO:0007669"/>
    <property type="project" value="InterPro"/>
</dbReference>
<evidence type="ECO:0000313" key="4">
    <source>
        <dbReference type="EMBL" id="RZB92624.1"/>
    </source>
</evidence>
<dbReference type="PANTHER" id="PTHR11439">
    <property type="entry name" value="GAG-POL-RELATED RETROTRANSPOSON"/>
    <property type="match status" value="1"/>
</dbReference>
<dbReference type="InterPro" id="IPR043502">
    <property type="entry name" value="DNA/RNA_pol_sf"/>
</dbReference>
<sequence>MDPNLKLNMLSGDLLPDPSMYRCLLGCLMYLTISRSDITFVVNKLSQYMQHPRIPHLDVVHHLLQYIKGALGQSLHFPASNSFNLSAYADADWGGCLDTRRSTSGSCVFLGDALISWKSKNQTAVSKSSAEAEYRALSSVSNEVIWLRRLLLPFEISIPSAMLFCDSKSAIDLTSNPTHHERSKHIDINYHFIRELVESNTLKLVHSLSQPPPVFNYSACKEWPYKCGTLSDIFYPFWGENRPPQCGGGQAFRLSCNHDNITTILIASHNFTVENVDNTTRTMRVVPTDLGPNDCSLQSKNISDDIHANATHFLYPNSSLYSNNICEGFEVIYDVSENCTKCLGSEGECWKDEIDGHDVVPCYYCPDGSHSLDCSPLKRSTSSILFS</sequence>
<dbReference type="SUPFAM" id="SSF56672">
    <property type="entry name" value="DNA/RNA polymerases"/>
    <property type="match status" value="1"/>
</dbReference>
<evidence type="ECO:0000256" key="2">
    <source>
        <dbReference type="ARBA" id="ARBA00022729"/>
    </source>
</evidence>
<comment type="subcellular location">
    <subcellularLocation>
        <location evidence="1">Membrane</location>
        <topology evidence="1">Single-pass membrane protein</topology>
    </subcellularLocation>
</comment>
<dbReference type="Proteomes" id="UP000289340">
    <property type="component" value="Chromosome 9"/>
</dbReference>
<keyword evidence="2" id="KW-0732">Signal</keyword>
<dbReference type="GO" id="GO:0016020">
    <property type="term" value="C:membrane"/>
    <property type="evidence" value="ECO:0007669"/>
    <property type="project" value="UniProtKB-SubCell"/>
</dbReference>
<dbReference type="AlphaFoldDB" id="A0A445J2J5"/>
<evidence type="ECO:0000256" key="1">
    <source>
        <dbReference type="ARBA" id="ARBA00004167"/>
    </source>
</evidence>
<dbReference type="InterPro" id="IPR025287">
    <property type="entry name" value="WAK_GUB"/>
</dbReference>
<dbReference type="CDD" id="cd09272">
    <property type="entry name" value="RNase_HI_RT_Ty1"/>
    <property type="match status" value="1"/>
</dbReference>
<keyword evidence="5" id="KW-1185">Reference proteome</keyword>
<comment type="caution">
    <text evidence="4">The sequence shown here is derived from an EMBL/GenBank/DDBJ whole genome shotgun (WGS) entry which is preliminary data.</text>
</comment>
<dbReference type="EMBL" id="QZWG01000009">
    <property type="protein sequence ID" value="RZB92624.1"/>
    <property type="molecule type" value="Genomic_DNA"/>
</dbReference>
<proteinExistence type="predicted"/>
<feature type="domain" description="Wall-associated receptor kinase galacturonan-binding" evidence="3">
    <location>
        <begin position="220"/>
        <end position="286"/>
    </location>
</feature>